<feature type="region of interest" description="Disordered" evidence="1">
    <location>
        <begin position="405"/>
        <end position="447"/>
    </location>
</feature>
<dbReference type="OrthoDB" id="9809788at2"/>
<gene>
    <name evidence="3" type="ORF">RHODGE_RHODGE_03596</name>
</gene>
<dbReference type="RefSeq" id="WP_129610511.1">
    <property type="nucleotide sequence ID" value="NZ_UWOC01000169.1"/>
</dbReference>
<evidence type="ECO:0000259" key="2">
    <source>
        <dbReference type="Pfam" id="PF06904"/>
    </source>
</evidence>
<feature type="compositionally biased region" description="Basic and acidic residues" evidence="1">
    <location>
        <begin position="428"/>
        <end position="440"/>
    </location>
</feature>
<comment type="caution">
    <text evidence="3">The sequence shown here is derived from an EMBL/GenBank/DDBJ whole genome shotgun (WGS) entry which is preliminary data.</text>
</comment>
<evidence type="ECO:0000313" key="3">
    <source>
        <dbReference type="EMBL" id="VCU10406.1"/>
    </source>
</evidence>
<dbReference type="InterPro" id="IPR009683">
    <property type="entry name" value="Extensin-like_C"/>
</dbReference>
<protein>
    <recommendedName>
        <fullName evidence="2">Extensin-like C-terminal domain-containing protein</fullName>
    </recommendedName>
</protein>
<keyword evidence="4" id="KW-1185">Reference proteome</keyword>
<feature type="compositionally biased region" description="Pro residues" evidence="1">
    <location>
        <begin position="118"/>
        <end position="137"/>
    </location>
</feature>
<sequence length="447" mass="47152">MTRDVRWYLVGSLVLLTLAGCARNFMAQREPWRREAEVQCLKSGSVKQGPAVALLSPIDGPGACGADFPLKVAALGEIQALGYTDEPLRPPGGIPRGTPAAAPGRVLGAPPGYLRVPDGPPPATRPAAVPGPTPLSPPGSGHAGPPHRVDADAGPPRGRAAAIGRGPLPPPRDAGPDYEEPGFSPTPIDRRSPFGDGSPRQGRAPVTREVEPPRQTASVYPPQYPAMGEPVPVGPSRAEPLTTAATPASVSPAATLACPLVSALDRWVLEGVQPAAQRWFRQPVVEIKQISAYSCRGMNGNPRARISEHAFGNALDISGFVLADGHVITIKRGWRGTPEEQGFLRDVQVSACELFSTVLAPGSNVFHYDHIHVDLMRRDSGRRICQPAAVPGEVIAARARAGQGYAAHRSDVGPTGSVTPRRRAAARSGDDRFDEDRDLPKAVPGED</sequence>
<name>A0A447CYL9_9BRAD</name>
<dbReference type="EMBL" id="UWOC01000169">
    <property type="protein sequence ID" value="VCU10406.1"/>
    <property type="molecule type" value="Genomic_DNA"/>
</dbReference>
<proteinExistence type="predicted"/>
<feature type="compositionally biased region" description="Low complexity" evidence="1">
    <location>
        <begin position="153"/>
        <end position="166"/>
    </location>
</feature>
<dbReference type="Proteomes" id="UP000289200">
    <property type="component" value="Unassembled WGS sequence"/>
</dbReference>
<reference evidence="4" key="1">
    <citation type="submission" date="2018-10" db="EMBL/GenBank/DDBJ databases">
        <authorList>
            <person name="Peiro R."/>
            <person name="Begona"/>
            <person name="Cbmso G."/>
            <person name="Lopez M."/>
            <person name="Gonzalez S."/>
            <person name="Sacristan E."/>
            <person name="Castillo E."/>
        </authorList>
    </citation>
    <scope>NUCLEOTIDE SEQUENCE [LARGE SCALE GENOMIC DNA]</scope>
</reference>
<feature type="domain" description="Extensin-like C-terminal" evidence="2">
    <location>
        <begin position="245"/>
        <end position="386"/>
    </location>
</feature>
<evidence type="ECO:0000256" key="1">
    <source>
        <dbReference type="SAM" id="MobiDB-lite"/>
    </source>
</evidence>
<dbReference type="AlphaFoldDB" id="A0A447CYL9"/>
<dbReference type="PROSITE" id="PS51257">
    <property type="entry name" value="PROKAR_LIPOPROTEIN"/>
    <property type="match status" value="1"/>
</dbReference>
<feature type="region of interest" description="Disordered" evidence="1">
    <location>
        <begin position="85"/>
        <end position="225"/>
    </location>
</feature>
<accession>A0A447CYL9</accession>
<evidence type="ECO:0000313" key="4">
    <source>
        <dbReference type="Proteomes" id="UP000289200"/>
    </source>
</evidence>
<dbReference type="Pfam" id="PF06904">
    <property type="entry name" value="Extensin-like_C"/>
    <property type="match status" value="1"/>
</dbReference>
<organism evidence="3 4">
    <name type="scientific">Rhodoplanes serenus</name>
    <dbReference type="NCBI Taxonomy" id="200615"/>
    <lineage>
        <taxon>Bacteria</taxon>
        <taxon>Pseudomonadati</taxon>
        <taxon>Pseudomonadota</taxon>
        <taxon>Alphaproteobacteria</taxon>
        <taxon>Hyphomicrobiales</taxon>
        <taxon>Nitrobacteraceae</taxon>
        <taxon>Rhodoplanes</taxon>
    </lineage>
</organism>